<keyword evidence="3" id="KW-0268">Exocytosis</keyword>
<feature type="repeat" description="ANK" evidence="12">
    <location>
        <begin position="31"/>
        <end position="63"/>
    </location>
</feature>
<evidence type="ECO:0000256" key="5">
    <source>
        <dbReference type="ARBA" id="ARBA00022537"/>
    </source>
</evidence>
<keyword evidence="7" id="KW-0528">Neurotoxin</keyword>
<evidence type="ECO:0000256" key="8">
    <source>
        <dbReference type="ARBA" id="ARBA00022737"/>
    </source>
</evidence>
<dbReference type="GO" id="GO:0044218">
    <property type="term" value="C:other organism cell membrane"/>
    <property type="evidence" value="ECO:0007669"/>
    <property type="project" value="UniProtKB-KW"/>
</dbReference>
<evidence type="ECO:0000313" key="14">
    <source>
        <dbReference type="Proteomes" id="UP000827092"/>
    </source>
</evidence>
<dbReference type="GO" id="GO:0006887">
    <property type="term" value="P:exocytosis"/>
    <property type="evidence" value="ECO:0007669"/>
    <property type="project" value="UniProtKB-KW"/>
</dbReference>
<feature type="repeat" description="ANK" evidence="12">
    <location>
        <begin position="1"/>
        <end position="30"/>
    </location>
</feature>
<dbReference type="EMBL" id="JAFNEN010000586">
    <property type="protein sequence ID" value="KAG8180093.1"/>
    <property type="molecule type" value="Genomic_DNA"/>
</dbReference>
<dbReference type="PROSITE" id="PS50297">
    <property type="entry name" value="ANK_REP_REGION"/>
    <property type="match status" value="6"/>
</dbReference>
<feature type="repeat" description="ANK" evidence="12">
    <location>
        <begin position="271"/>
        <end position="303"/>
    </location>
</feature>
<gene>
    <name evidence="13" type="ORF">JTE90_027873</name>
</gene>
<evidence type="ECO:0000256" key="11">
    <source>
        <dbReference type="ARBA" id="ARBA00023298"/>
    </source>
</evidence>
<organism evidence="13 14">
    <name type="scientific">Oedothorax gibbosus</name>
    <dbReference type="NCBI Taxonomy" id="931172"/>
    <lineage>
        <taxon>Eukaryota</taxon>
        <taxon>Metazoa</taxon>
        <taxon>Ecdysozoa</taxon>
        <taxon>Arthropoda</taxon>
        <taxon>Chelicerata</taxon>
        <taxon>Arachnida</taxon>
        <taxon>Araneae</taxon>
        <taxon>Araneomorphae</taxon>
        <taxon>Entelegynae</taxon>
        <taxon>Araneoidea</taxon>
        <taxon>Linyphiidae</taxon>
        <taxon>Erigoninae</taxon>
        <taxon>Oedothorax</taxon>
    </lineage>
</organism>
<accession>A0AAV6U8C8</accession>
<evidence type="ECO:0000256" key="9">
    <source>
        <dbReference type="ARBA" id="ARBA00023028"/>
    </source>
</evidence>
<keyword evidence="11" id="KW-0472">Membrane</keyword>
<feature type="repeat" description="ANK" evidence="12">
    <location>
        <begin position="199"/>
        <end position="231"/>
    </location>
</feature>
<keyword evidence="14" id="KW-1185">Reference proteome</keyword>
<evidence type="ECO:0000256" key="1">
    <source>
        <dbReference type="ARBA" id="ARBA00004175"/>
    </source>
</evidence>
<keyword evidence="4" id="KW-0964">Secreted</keyword>
<dbReference type="Pfam" id="PF12796">
    <property type="entry name" value="Ank_2"/>
    <property type="match status" value="4"/>
</dbReference>
<dbReference type="GO" id="GO:0090729">
    <property type="term" value="F:toxin activity"/>
    <property type="evidence" value="ECO:0007669"/>
    <property type="project" value="UniProtKB-KW"/>
</dbReference>
<reference evidence="13 14" key="1">
    <citation type="journal article" date="2022" name="Nat. Ecol. Evol.">
        <title>A masculinizing supergene underlies an exaggerated male reproductive morph in a spider.</title>
        <authorList>
            <person name="Hendrickx F."/>
            <person name="De Corte Z."/>
            <person name="Sonet G."/>
            <person name="Van Belleghem S.M."/>
            <person name="Kostlbacher S."/>
            <person name="Vangestel C."/>
        </authorList>
    </citation>
    <scope>NUCLEOTIDE SEQUENCE [LARGE SCALE GENOMIC DNA]</scope>
    <source>
        <strain evidence="13">W744_W776</strain>
    </source>
</reference>
<comment type="caution">
    <text evidence="13">The sequence shown here is derived from an EMBL/GenBank/DDBJ whole genome shotgun (WGS) entry which is preliminary data.</text>
</comment>
<dbReference type="InterPro" id="IPR002110">
    <property type="entry name" value="Ankyrin_rpt"/>
</dbReference>
<evidence type="ECO:0000256" key="4">
    <source>
        <dbReference type="ARBA" id="ARBA00022525"/>
    </source>
</evidence>
<sequence length="511" mass="56588">MNLHNAAKSGDLESVIDLHERGISLDIRDDHQNTPLHYAAKHGHYLIASFLIDNKCVLNVANSDGNTPLSIAVGAGHYQLSDLLLKSGAVANLHLACQAGWLDQVRTFVASEDYNINARNSDGETTLSLAARYVHKDVVEFLIHSGADANCLINIELPFPFTDGNWTLLHFACQMDWFDIVKAIVETNRGVDLEVKTRVGDTPLAIAARSGALKIAEFLIRSGADIHSFTNENDWSILHSACQMEYPDIVRAIVERYPGYNVNVKCSDRQGGYTPLLFAARYAKKDMVNLFLELGADVNACDTGKKTLLHFSCNRRWPDVIKKCIEAGADVNAQNIFLSTPLHLACRRGNMEIMKLLLDAGANINTRSIAALNVVLKSAHHYCAPSDCRCPNLVRLLMNHGAIFDDSAYTLAWRNEDLKRNVLGDVDICTQAFINQYNNVDLPSIYSIPSSVKLPSIKKLKIKASQGAAREIEKFVANEVEAKGFCDVVKKCPLVLQILSVRSFMIYKDTL</sequence>
<keyword evidence="11" id="KW-1053">Target membrane</keyword>
<name>A0AAV6U8C8_9ARAC</name>
<evidence type="ECO:0000256" key="12">
    <source>
        <dbReference type="PROSITE-ProRule" id="PRU00023"/>
    </source>
</evidence>
<dbReference type="InterPro" id="IPR036770">
    <property type="entry name" value="Ankyrin_rpt-contain_sf"/>
</dbReference>
<keyword evidence="5" id="KW-1052">Target cell membrane</keyword>
<evidence type="ECO:0000313" key="13">
    <source>
        <dbReference type="EMBL" id="KAG8180093.1"/>
    </source>
</evidence>
<evidence type="ECO:0000256" key="10">
    <source>
        <dbReference type="ARBA" id="ARBA00023043"/>
    </source>
</evidence>
<keyword evidence="8" id="KW-0677">Repeat</keyword>
<dbReference type="PANTHER" id="PTHR24171">
    <property type="entry name" value="ANKYRIN REPEAT DOMAIN-CONTAINING PROTEIN 39-RELATED"/>
    <property type="match status" value="1"/>
</dbReference>
<dbReference type="PRINTS" id="PR01415">
    <property type="entry name" value="ANKYRIN"/>
</dbReference>
<dbReference type="PROSITE" id="PS50088">
    <property type="entry name" value="ANK_REPEAT"/>
    <property type="match status" value="7"/>
</dbReference>
<dbReference type="GO" id="GO:0005576">
    <property type="term" value="C:extracellular region"/>
    <property type="evidence" value="ECO:0007669"/>
    <property type="project" value="UniProtKB-SubCell"/>
</dbReference>
<protein>
    <recommendedName>
        <fullName evidence="15">Ankyrin repeat protein</fullName>
    </recommendedName>
</protein>
<evidence type="ECO:0008006" key="15">
    <source>
        <dbReference type="Google" id="ProtNLM"/>
    </source>
</evidence>
<keyword evidence="9" id="KW-0638">Presynaptic neurotoxin</keyword>
<feature type="repeat" description="ANK" evidence="12">
    <location>
        <begin position="122"/>
        <end position="150"/>
    </location>
</feature>
<feature type="repeat" description="ANK" evidence="12">
    <location>
        <begin position="64"/>
        <end position="96"/>
    </location>
</feature>
<proteinExistence type="predicted"/>
<evidence type="ECO:0000256" key="3">
    <source>
        <dbReference type="ARBA" id="ARBA00022483"/>
    </source>
</evidence>
<feature type="repeat" description="ANK" evidence="12">
    <location>
        <begin position="337"/>
        <end position="369"/>
    </location>
</feature>
<evidence type="ECO:0000256" key="6">
    <source>
        <dbReference type="ARBA" id="ARBA00022656"/>
    </source>
</evidence>
<dbReference type="SUPFAM" id="SSF48403">
    <property type="entry name" value="Ankyrin repeat"/>
    <property type="match status" value="1"/>
</dbReference>
<evidence type="ECO:0000256" key="7">
    <source>
        <dbReference type="ARBA" id="ARBA00022699"/>
    </source>
</evidence>
<dbReference type="AlphaFoldDB" id="A0AAV6U8C8"/>
<comment type="subcellular location">
    <subcellularLocation>
        <location evidence="2">Secreted</location>
    </subcellularLocation>
    <subcellularLocation>
        <location evidence="1">Target cell membrane</location>
    </subcellularLocation>
</comment>
<keyword evidence="6" id="KW-0800">Toxin</keyword>
<dbReference type="Proteomes" id="UP000827092">
    <property type="component" value="Unassembled WGS sequence"/>
</dbReference>
<evidence type="ECO:0000256" key="2">
    <source>
        <dbReference type="ARBA" id="ARBA00004613"/>
    </source>
</evidence>
<dbReference type="SMART" id="SM00248">
    <property type="entry name" value="ANK"/>
    <property type="match status" value="9"/>
</dbReference>
<keyword evidence="10 12" id="KW-0040">ANK repeat</keyword>
<dbReference type="GO" id="GO:0044231">
    <property type="term" value="C:host cell presynaptic membrane"/>
    <property type="evidence" value="ECO:0007669"/>
    <property type="project" value="UniProtKB-KW"/>
</dbReference>
<dbReference type="Gene3D" id="1.25.40.20">
    <property type="entry name" value="Ankyrin repeat-containing domain"/>
    <property type="match status" value="3"/>
</dbReference>